<comment type="caution">
    <text evidence="1">The sequence shown here is derived from an EMBL/GenBank/DDBJ whole genome shotgun (WGS) entry which is preliminary data.</text>
</comment>
<proteinExistence type="predicted"/>
<dbReference type="AlphaFoldDB" id="X1E070"/>
<name>X1E070_9ZZZZ</name>
<accession>X1E070</accession>
<dbReference type="EMBL" id="BART01036398">
    <property type="protein sequence ID" value="GAH10564.1"/>
    <property type="molecule type" value="Genomic_DNA"/>
</dbReference>
<evidence type="ECO:0000313" key="1">
    <source>
        <dbReference type="EMBL" id="GAH10564.1"/>
    </source>
</evidence>
<reference evidence="1" key="1">
    <citation type="journal article" date="2014" name="Front. Microbiol.">
        <title>High frequency of phylogenetically diverse reductive dehalogenase-homologous genes in deep subseafloor sedimentary metagenomes.</title>
        <authorList>
            <person name="Kawai M."/>
            <person name="Futagami T."/>
            <person name="Toyoda A."/>
            <person name="Takaki Y."/>
            <person name="Nishi S."/>
            <person name="Hori S."/>
            <person name="Arai W."/>
            <person name="Tsubouchi T."/>
            <person name="Morono Y."/>
            <person name="Uchiyama I."/>
            <person name="Ito T."/>
            <person name="Fujiyama A."/>
            <person name="Inagaki F."/>
            <person name="Takami H."/>
        </authorList>
    </citation>
    <scope>NUCLEOTIDE SEQUENCE</scope>
    <source>
        <strain evidence="1">Expedition CK06-06</strain>
    </source>
</reference>
<feature type="non-terminal residue" evidence="1">
    <location>
        <position position="1"/>
    </location>
</feature>
<organism evidence="1">
    <name type="scientific">marine sediment metagenome</name>
    <dbReference type="NCBI Taxonomy" id="412755"/>
    <lineage>
        <taxon>unclassified sequences</taxon>
        <taxon>metagenomes</taxon>
        <taxon>ecological metagenomes</taxon>
    </lineage>
</organism>
<gene>
    <name evidence="1" type="ORF">S01H4_61399</name>
</gene>
<protein>
    <submittedName>
        <fullName evidence="1">Uncharacterized protein</fullName>
    </submittedName>
</protein>
<sequence length="60" mass="6312">AGGTAIKSAVEGNVPKFLTEIEELANLEAEIVVDKIKLPTEVDGKPLEIKPSVLVAPARC</sequence>